<protein>
    <recommendedName>
        <fullName evidence="5">DUF2530 domain-containing protein</fullName>
    </recommendedName>
</protein>
<dbReference type="Pfam" id="PF10745">
    <property type="entry name" value="DUF2530"/>
    <property type="match status" value="1"/>
</dbReference>
<keyword evidence="2" id="KW-0812">Transmembrane</keyword>
<evidence type="ECO:0000256" key="2">
    <source>
        <dbReference type="SAM" id="Phobius"/>
    </source>
</evidence>
<dbReference type="EMBL" id="BAAAYN010000017">
    <property type="protein sequence ID" value="GAA3386529.1"/>
    <property type="molecule type" value="Genomic_DNA"/>
</dbReference>
<accession>A0ABP6SW34</accession>
<sequence length="140" mass="14578">MARRPTRPTPEPLDVDAVSVVTAGTALWGIAALVLATFGRNWLARNDDTWWIWTCVAGFVLGLIGIAFLRRRRSRLGRVAAARAEQPPGAPPTDSVASVVDPTGPAAPTASASTSDAAHSTGEAAADTDLTKPGHRSEPA</sequence>
<keyword evidence="4" id="KW-1185">Reference proteome</keyword>
<feature type="transmembrane region" description="Helical" evidence="2">
    <location>
        <begin position="50"/>
        <end position="69"/>
    </location>
</feature>
<proteinExistence type="predicted"/>
<feature type="compositionally biased region" description="Low complexity" evidence="1">
    <location>
        <begin position="101"/>
        <end position="122"/>
    </location>
</feature>
<feature type="region of interest" description="Disordered" evidence="1">
    <location>
        <begin position="79"/>
        <end position="140"/>
    </location>
</feature>
<evidence type="ECO:0000313" key="4">
    <source>
        <dbReference type="Proteomes" id="UP001501676"/>
    </source>
</evidence>
<name>A0ABP6SW34_9ACTN</name>
<evidence type="ECO:0008006" key="5">
    <source>
        <dbReference type="Google" id="ProtNLM"/>
    </source>
</evidence>
<dbReference type="InterPro" id="IPR019681">
    <property type="entry name" value="DUF2530"/>
</dbReference>
<keyword evidence="2" id="KW-1133">Transmembrane helix</keyword>
<feature type="transmembrane region" description="Helical" evidence="2">
    <location>
        <begin position="20"/>
        <end position="38"/>
    </location>
</feature>
<reference evidence="4" key="1">
    <citation type="journal article" date="2019" name="Int. J. Syst. Evol. Microbiol.">
        <title>The Global Catalogue of Microorganisms (GCM) 10K type strain sequencing project: providing services to taxonomists for standard genome sequencing and annotation.</title>
        <authorList>
            <consortium name="The Broad Institute Genomics Platform"/>
            <consortium name="The Broad Institute Genome Sequencing Center for Infectious Disease"/>
            <person name="Wu L."/>
            <person name="Ma J."/>
        </authorList>
    </citation>
    <scope>NUCLEOTIDE SEQUENCE [LARGE SCALE GENOMIC DNA]</scope>
    <source>
        <strain evidence="4">JCM 9458</strain>
    </source>
</reference>
<dbReference type="Proteomes" id="UP001501676">
    <property type="component" value="Unassembled WGS sequence"/>
</dbReference>
<keyword evidence="2" id="KW-0472">Membrane</keyword>
<dbReference type="RefSeq" id="WP_345728159.1">
    <property type="nucleotide sequence ID" value="NZ_BAAAYN010000017.1"/>
</dbReference>
<comment type="caution">
    <text evidence="3">The sequence shown here is derived from an EMBL/GenBank/DDBJ whole genome shotgun (WGS) entry which is preliminary data.</text>
</comment>
<evidence type="ECO:0000313" key="3">
    <source>
        <dbReference type="EMBL" id="GAA3386529.1"/>
    </source>
</evidence>
<gene>
    <name evidence="3" type="ORF">GCM10020369_24350</name>
</gene>
<organism evidence="3 4">
    <name type="scientific">Cryptosporangium minutisporangium</name>
    <dbReference type="NCBI Taxonomy" id="113569"/>
    <lineage>
        <taxon>Bacteria</taxon>
        <taxon>Bacillati</taxon>
        <taxon>Actinomycetota</taxon>
        <taxon>Actinomycetes</taxon>
        <taxon>Cryptosporangiales</taxon>
        <taxon>Cryptosporangiaceae</taxon>
        <taxon>Cryptosporangium</taxon>
    </lineage>
</organism>
<evidence type="ECO:0000256" key="1">
    <source>
        <dbReference type="SAM" id="MobiDB-lite"/>
    </source>
</evidence>
<feature type="compositionally biased region" description="Basic and acidic residues" evidence="1">
    <location>
        <begin position="129"/>
        <end position="140"/>
    </location>
</feature>